<organism evidence="11 12">
    <name type="scientific">Amycolatopsis melonis</name>
    <dbReference type="NCBI Taxonomy" id="3156488"/>
    <lineage>
        <taxon>Bacteria</taxon>
        <taxon>Bacillati</taxon>
        <taxon>Actinomycetota</taxon>
        <taxon>Actinomycetes</taxon>
        <taxon>Pseudonocardiales</taxon>
        <taxon>Pseudonocardiaceae</taxon>
        <taxon>Amycolatopsis</taxon>
    </lineage>
</organism>
<feature type="transmembrane region" description="Helical" evidence="8">
    <location>
        <begin position="423"/>
        <end position="441"/>
    </location>
</feature>
<evidence type="ECO:0000256" key="2">
    <source>
        <dbReference type="ARBA" id="ARBA00022475"/>
    </source>
</evidence>
<feature type="transmembrane region" description="Helical" evidence="8">
    <location>
        <begin position="128"/>
        <end position="147"/>
    </location>
</feature>
<evidence type="ECO:0000256" key="1">
    <source>
        <dbReference type="ARBA" id="ARBA00004651"/>
    </source>
</evidence>
<comment type="subcellular location">
    <subcellularLocation>
        <location evidence="1">Cell membrane</location>
        <topology evidence="1">Multi-pass membrane protein</topology>
    </subcellularLocation>
</comment>
<dbReference type="Proteomes" id="UP001440984">
    <property type="component" value="Unassembled WGS sequence"/>
</dbReference>
<evidence type="ECO:0000313" key="11">
    <source>
        <dbReference type="EMBL" id="MEQ0559141.1"/>
    </source>
</evidence>
<reference evidence="11 12" key="1">
    <citation type="submission" date="2024-05" db="EMBL/GenBank/DDBJ databases">
        <authorList>
            <person name="Zhao H."/>
            <person name="Xu Y."/>
            <person name="Lin S."/>
            <person name="Spain J.C."/>
            <person name="Zhou N.-Y."/>
        </authorList>
    </citation>
    <scope>NUCLEOTIDE SEQUENCE [LARGE SCALE GENOMIC DNA]</scope>
    <source>
        <strain evidence="11 12">NEAU-NG30</strain>
    </source>
</reference>
<dbReference type="RefSeq" id="WP_348948994.1">
    <property type="nucleotide sequence ID" value="NZ_JBDZYD010000003.1"/>
</dbReference>
<feature type="transmembrane region" description="Helical" evidence="8">
    <location>
        <begin position="197"/>
        <end position="216"/>
    </location>
</feature>
<feature type="domain" description="Putative mannosyltransferase YkcA/B-like C-terminal" evidence="10">
    <location>
        <begin position="511"/>
        <end position="591"/>
    </location>
</feature>
<evidence type="ECO:0000256" key="7">
    <source>
        <dbReference type="ARBA" id="ARBA00023136"/>
    </source>
</evidence>
<dbReference type="GO" id="GO:0016757">
    <property type="term" value="F:glycosyltransferase activity"/>
    <property type="evidence" value="ECO:0007669"/>
    <property type="project" value="UniProtKB-KW"/>
</dbReference>
<dbReference type="PANTHER" id="PTHR33908">
    <property type="entry name" value="MANNOSYLTRANSFERASE YKCB-RELATED"/>
    <property type="match status" value="1"/>
</dbReference>
<feature type="domain" description="Glycosyltransferase RgtA/B/C/D-like" evidence="9">
    <location>
        <begin position="79"/>
        <end position="236"/>
    </location>
</feature>
<feature type="transmembrane region" description="Helical" evidence="8">
    <location>
        <begin position="153"/>
        <end position="168"/>
    </location>
</feature>
<evidence type="ECO:0000256" key="5">
    <source>
        <dbReference type="ARBA" id="ARBA00022692"/>
    </source>
</evidence>
<gene>
    <name evidence="11" type="ORF">ABJI51_08675</name>
</gene>
<evidence type="ECO:0000313" key="12">
    <source>
        <dbReference type="Proteomes" id="UP001440984"/>
    </source>
</evidence>
<dbReference type="InterPro" id="IPR056785">
    <property type="entry name" value="YkcA/B-like_C"/>
</dbReference>
<name>A0ABV0LA01_9PSEU</name>
<evidence type="ECO:0000256" key="3">
    <source>
        <dbReference type="ARBA" id="ARBA00022676"/>
    </source>
</evidence>
<evidence type="ECO:0000256" key="4">
    <source>
        <dbReference type="ARBA" id="ARBA00022679"/>
    </source>
</evidence>
<dbReference type="Pfam" id="PF13231">
    <property type="entry name" value="PMT_2"/>
    <property type="match status" value="1"/>
</dbReference>
<dbReference type="EMBL" id="JBDZYD010000003">
    <property type="protein sequence ID" value="MEQ0559141.1"/>
    <property type="molecule type" value="Genomic_DNA"/>
</dbReference>
<dbReference type="Pfam" id="PF24878">
    <property type="entry name" value="YkcB_C"/>
    <property type="match status" value="1"/>
</dbReference>
<dbReference type="PANTHER" id="PTHR33908:SF3">
    <property type="entry name" value="UNDECAPRENYL PHOSPHATE-ALPHA-4-AMINO-4-DEOXY-L-ARABINOSE ARABINOSYL TRANSFERASE"/>
    <property type="match status" value="1"/>
</dbReference>
<sequence>MTTMLSAPVRPVPAAAPEPRWVKPSVAALLLSSGVLYLWNLAKNGWGNDFYAMAVQAGTWSWKALFFGSLDPGNVVTVDKPPFSLWVMGLSGRIFGFSSWSLLVPDALAGVASVGLLYLAVRRISGPGAGLLAGAGLALTPVAALMFRYDNPDAFLVLLLVAAAYCLVRALEHASTKWLVLAGAALGFGFLDKMLQAFLVLPAFVLTYAVAAPVSLGRRIGQLCAAAAAVLVSAGWWVLAVAVWPVANRPYISGSTDNSVLQLAFGYNGLSRIFGGSHGGGRTFTPPSGAGPRAGTAGLTRLFSGEFGGEASWLLPAALVGLAAGLWFTRRAPRTDATRAALLLWGGWLAGTALVLSYMSGIIHSYYTVALAPGVAATVAISTRELWRGRANFAARVVLAVMLAVTVVWSFLLLARVPQWQPWIRYTLLALGAAVVLTLLFGTARLRRLGPAVAVLGLCAAMLGTTSFTLATAAKAHTGGGPTSGPSVAKGHSPGIGTGQPSAALIGLLRTTTTKWAAAQTSAMQAAGLALASGRPVLAIGGFSGNDPAPTLTQFQEYVTDGDVRYYVAGGRGGFGGRRDSGEIQSWVERHFAPVAVGGTTVYDLAKPVG</sequence>
<keyword evidence="4 11" id="KW-0808">Transferase</keyword>
<feature type="transmembrane region" description="Helical" evidence="8">
    <location>
        <begin position="453"/>
        <end position="474"/>
    </location>
</feature>
<evidence type="ECO:0000259" key="9">
    <source>
        <dbReference type="Pfam" id="PF13231"/>
    </source>
</evidence>
<keyword evidence="3 11" id="KW-0328">Glycosyltransferase</keyword>
<keyword evidence="6 8" id="KW-1133">Transmembrane helix</keyword>
<feature type="transmembrane region" description="Helical" evidence="8">
    <location>
        <begin position="340"/>
        <end position="359"/>
    </location>
</feature>
<comment type="caution">
    <text evidence="11">The sequence shown here is derived from an EMBL/GenBank/DDBJ whole genome shotgun (WGS) entry which is preliminary data.</text>
</comment>
<keyword evidence="2" id="KW-1003">Cell membrane</keyword>
<evidence type="ECO:0000259" key="10">
    <source>
        <dbReference type="Pfam" id="PF24878"/>
    </source>
</evidence>
<feature type="transmembrane region" description="Helical" evidence="8">
    <location>
        <begin position="94"/>
        <end position="121"/>
    </location>
</feature>
<dbReference type="InterPro" id="IPR050297">
    <property type="entry name" value="LipidA_mod_glycosyltrf_83"/>
</dbReference>
<evidence type="ECO:0000256" key="6">
    <source>
        <dbReference type="ARBA" id="ARBA00022989"/>
    </source>
</evidence>
<proteinExistence type="predicted"/>
<feature type="transmembrane region" description="Helical" evidence="8">
    <location>
        <begin position="223"/>
        <end position="247"/>
    </location>
</feature>
<feature type="transmembrane region" description="Helical" evidence="8">
    <location>
        <begin position="311"/>
        <end position="328"/>
    </location>
</feature>
<accession>A0ABV0LA01</accession>
<dbReference type="EC" id="2.4.-.-" evidence="11"/>
<evidence type="ECO:0000256" key="8">
    <source>
        <dbReference type="SAM" id="Phobius"/>
    </source>
</evidence>
<protein>
    <submittedName>
        <fullName evidence="11">Glycosyltransferase family 39 protein</fullName>
        <ecNumber evidence="11">2.4.-.-</ecNumber>
    </submittedName>
</protein>
<keyword evidence="5 8" id="KW-0812">Transmembrane</keyword>
<keyword evidence="7 8" id="KW-0472">Membrane</keyword>
<feature type="transmembrane region" description="Helical" evidence="8">
    <location>
        <begin position="393"/>
        <end position="417"/>
    </location>
</feature>
<keyword evidence="12" id="KW-1185">Reference proteome</keyword>
<dbReference type="InterPro" id="IPR038731">
    <property type="entry name" value="RgtA/B/C-like"/>
</dbReference>